<evidence type="ECO:0000256" key="1">
    <source>
        <dbReference type="SAM" id="MobiDB-lite"/>
    </source>
</evidence>
<dbReference type="Proteomes" id="UP001164746">
    <property type="component" value="Chromosome 13"/>
</dbReference>
<dbReference type="EMBL" id="CP111024">
    <property type="protein sequence ID" value="WAR24580.1"/>
    <property type="molecule type" value="Genomic_DNA"/>
</dbReference>
<dbReference type="InterPro" id="IPR052187">
    <property type="entry name" value="MFSD1"/>
</dbReference>
<keyword evidence="2" id="KW-1133">Transmembrane helix</keyword>
<dbReference type="PANTHER" id="PTHR23512">
    <property type="entry name" value="MAJOR FACILITATOR SUPERFAMILY DOMAIN-CONTAINING PROTEIN 1"/>
    <property type="match status" value="1"/>
</dbReference>
<accession>A0ABY7FQT0</accession>
<name>A0ABY7FQT0_MYAAR</name>
<feature type="transmembrane region" description="Helical" evidence="2">
    <location>
        <begin position="79"/>
        <end position="102"/>
    </location>
</feature>
<proteinExistence type="predicted"/>
<protein>
    <submittedName>
        <fullName evidence="3">MFSD1-like protein</fullName>
    </submittedName>
</protein>
<keyword evidence="2" id="KW-0812">Transmembrane</keyword>
<feature type="transmembrane region" description="Helical" evidence="2">
    <location>
        <begin position="230"/>
        <end position="252"/>
    </location>
</feature>
<feature type="transmembrane region" description="Helical" evidence="2">
    <location>
        <begin position="168"/>
        <end position="190"/>
    </location>
</feature>
<evidence type="ECO:0000256" key="2">
    <source>
        <dbReference type="SAM" id="Phobius"/>
    </source>
</evidence>
<organism evidence="3 4">
    <name type="scientific">Mya arenaria</name>
    <name type="common">Soft-shell clam</name>
    <dbReference type="NCBI Taxonomy" id="6604"/>
    <lineage>
        <taxon>Eukaryota</taxon>
        <taxon>Metazoa</taxon>
        <taxon>Spiralia</taxon>
        <taxon>Lophotrochozoa</taxon>
        <taxon>Mollusca</taxon>
        <taxon>Bivalvia</taxon>
        <taxon>Autobranchia</taxon>
        <taxon>Heteroconchia</taxon>
        <taxon>Euheterodonta</taxon>
        <taxon>Imparidentia</taxon>
        <taxon>Neoheterodontei</taxon>
        <taxon>Myida</taxon>
        <taxon>Myoidea</taxon>
        <taxon>Myidae</taxon>
        <taxon>Mya</taxon>
    </lineage>
</organism>
<keyword evidence="4" id="KW-1185">Reference proteome</keyword>
<dbReference type="PANTHER" id="PTHR23512:SF5">
    <property type="entry name" value="MAJOR FACILITATOR SUPERFAMILY DOMAIN-CONTAINING PROTEIN 1"/>
    <property type="match status" value="1"/>
</dbReference>
<evidence type="ECO:0000313" key="3">
    <source>
        <dbReference type="EMBL" id="WAR24580.1"/>
    </source>
</evidence>
<feature type="transmembrane region" description="Helical" evidence="2">
    <location>
        <begin position="12"/>
        <end position="29"/>
    </location>
</feature>
<feature type="transmembrane region" description="Helical" evidence="2">
    <location>
        <begin position="308"/>
        <end position="332"/>
    </location>
</feature>
<keyword evidence="2" id="KW-0472">Membrane</keyword>
<dbReference type="SUPFAM" id="SSF103473">
    <property type="entry name" value="MFS general substrate transporter"/>
    <property type="match status" value="1"/>
</dbReference>
<dbReference type="InterPro" id="IPR036259">
    <property type="entry name" value="MFS_trans_sf"/>
</dbReference>
<evidence type="ECO:0000313" key="4">
    <source>
        <dbReference type="Proteomes" id="UP001164746"/>
    </source>
</evidence>
<sequence>MALQASDRVFRFIVLFFNCLLTFGSYFCFDMPSVLQDTFTNPVHQNCTDGNKTMNITPHCNVTCDDCLEMSPDNYNLLYAIYAWTWAFSVLLPMCVGLVHICGWGDVEGHISNVACHVAGSTNRLTAYWFRNKELALAFGITLAFSRLGSVLNFFLTQNFEATYGLNWTLWGGAMLCGLGFTSACIVSFLDIWGVKQLGDADKSDGHSLLLAVLLAAGFDNHDVVGKRGYLALGCAVVTIPVFGLLAFTNVYPLVIGDETLTKTILKLYEFMIFILRYYKFCFVTQKPLVVLIKCQGHLSLASMWPSIPLVVSQATIGTAMGLTTSIQMIGIVKQTETLHRWKFVMIFLLGNTLACVVTSLFLNINDRRKGGILNLSRREKAAAIGTINSVIASSNDASNNSSDSSDDEREPLIRKRNAIN</sequence>
<feature type="transmembrane region" description="Helical" evidence="2">
    <location>
        <begin position="135"/>
        <end position="156"/>
    </location>
</feature>
<reference evidence="3" key="1">
    <citation type="submission" date="2022-11" db="EMBL/GenBank/DDBJ databases">
        <title>Centuries of genome instability and evolution in soft-shell clam transmissible cancer (bioRxiv).</title>
        <authorList>
            <person name="Hart S.F.M."/>
            <person name="Yonemitsu M.A."/>
            <person name="Giersch R.M."/>
            <person name="Beal B.F."/>
            <person name="Arriagada G."/>
            <person name="Davis B.W."/>
            <person name="Ostrander E.A."/>
            <person name="Goff S.P."/>
            <person name="Metzger M.J."/>
        </authorList>
    </citation>
    <scope>NUCLEOTIDE SEQUENCE</scope>
    <source>
        <strain evidence="3">MELC-2E11</strain>
        <tissue evidence="3">Siphon/mantle</tissue>
    </source>
</reference>
<feature type="transmembrane region" description="Helical" evidence="2">
    <location>
        <begin position="344"/>
        <end position="363"/>
    </location>
</feature>
<gene>
    <name evidence="3" type="ORF">MAR_038249</name>
</gene>
<feature type="region of interest" description="Disordered" evidence="1">
    <location>
        <begin position="396"/>
        <end position="421"/>
    </location>
</feature>